<feature type="transmembrane region" description="Helical" evidence="1">
    <location>
        <begin position="306"/>
        <end position="324"/>
    </location>
</feature>
<evidence type="ECO:0000313" key="5">
    <source>
        <dbReference type="WBParaSite" id="ACOC_0000996001-mRNA-1"/>
    </source>
</evidence>
<dbReference type="OMA" id="RVAWTQF"/>
<dbReference type="PANTHER" id="PTHR23071:SF1">
    <property type="entry name" value="GPI ETHANOLAMINE PHOSPHATE TRANSFERASE 3"/>
    <property type="match status" value="1"/>
</dbReference>
<sequence>MKIVMHLLLLSLCYAFSLLIFQSGFLLKRKELQMRSQCSDAKLYNSKCWMQRQYKRVVVLLVDALRYDFMVPPEDGAPLSFFRGQMPAVAKLMTRGGQIGLLLADPPTTTLQRIKALTTGTLPTFIDAGDNFSPSPIINEDNIFFQARSCALNVAFMDLFTRAHPFDSFDINDLNSVDDAMDKIIMETANALFENDLLIVLGDHGMTTTGDHGGDSDDETHAGLLVYSPSQKFGILPGDLRQIDLVPTISLLLGLPIPFSNLGVVIGSLFPKNLTNQAIALNYEQMRSTMRRLQASLRAAWTQFDLSLMKLGLLCFVEALLFTLSFRRLTLIHYVMRSGCLLLQLSLILGGSSESLAVPLLLVRFFFWLFILFTSHSSISSFFSSSSLCQQFTQLFLYFRRYFLCVSHTFP</sequence>
<accession>A0A0R3PVC0</accession>
<keyword evidence="2" id="KW-0732">Signal</keyword>
<evidence type="ECO:0000256" key="2">
    <source>
        <dbReference type="SAM" id="SignalP"/>
    </source>
</evidence>
<reference evidence="5" key="1">
    <citation type="submission" date="2017-02" db="UniProtKB">
        <authorList>
            <consortium name="WormBaseParasite"/>
        </authorList>
    </citation>
    <scope>IDENTIFICATION</scope>
</reference>
<name>A0A0R3PVC0_ANGCS</name>
<gene>
    <name evidence="3" type="ORF">ACOC_LOCUS9961</name>
</gene>
<organism evidence="5">
    <name type="scientific">Angiostrongylus costaricensis</name>
    <name type="common">Nematode worm</name>
    <dbReference type="NCBI Taxonomy" id="334426"/>
    <lineage>
        <taxon>Eukaryota</taxon>
        <taxon>Metazoa</taxon>
        <taxon>Ecdysozoa</taxon>
        <taxon>Nematoda</taxon>
        <taxon>Chromadorea</taxon>
        <taxon>Rhabditida</taxon>
        <taxon>Rhabditina</taxon>
        <taxon>Rhabditomorpha</taxon>
        <taxon>Strongyloidea</taxon>
        <taxon>Metastrongylidae</taxon>
        <taxon>Angiostrongylus</taxon>
    </lineage>
</organism>
<feature type="signal peptide" evidence="2">
    <location>
        <begin position="1"/>
        <end position="15"/>
    </location>
</feature>
<dbReference type="SUPFAM" id="SSF53649">
    <property type="entry name" value="Alkaline phosphatase-like"/>
    <property type="match status" value="1"/>
</dbReference>
<keyword evidence="1" id="KW-0812">Transmembrane</keyword>
<dbReference type="STRING" id="334426.A0A0R3PVC0"/>
<feature type="transmembrane region" description="Helical" evidence="1">
    <location>
        <begin position="331"/>
        <end position="350"/>
    </location>
</feature>
<protein>
    <submittedName>
        <fullName evidence="5">GPI ethanolamine phosphate transferase 3</fullName>
    </submittedName>
</protein>
<dbReference type="GO" id="GO:0006506">
    <property type="term" value="P:GPI anchor biosynthetic process"/>
    <property type="evidence" value="ECO:0007669"/>
    <property type="project" value="InterPro"/>
</dbReference>
<evidence type="ECO:0000313" key="3">
    <source>
        <dbReference type="EMBL" id="VDM61546.1"/>
    </source>
</evidence>
<dbReference type="OrthoDB" id="272139at2759"/>
<dbReference type="Gene3D" id="3.40.720.10">
    <property type="entry name" value="Alkaline Phosphatase, subunit A"/>
    <property type="match status" value="2"/>
</dbReference>
<feature type="transmembrane region" description="Helical" evidence="1">
    <location>
        <begin position="6"/>
        <end position="27"/>
    </location>
</feature>
<dbReference type="GO" id="GO:0051377">
    <property type="term" value="F:mannose-ethanolamine phosphotransferase activity"/>
    <property type="evidence" value="ECO:0007669"/>
    <property type="project" value="TreeGrafter"/>
</dbReference>
<dbReference type="InterPro" id="IPR017850">
    <property type="entry name" value="Alkaline_phosphatase_core_sf"/>
</dbReference>
<dbReference type="PANTHER" id="PTHR23071">
    <property type="entry name" value="PHOSPHATIDYLINOSITOL GLYCAN"/>
    <property type="match status" value="1"/>
</dbReference>
<keyword evidence="1" id="KW-0472">Membrane</keyword>
<reference evidence="3 4" key="2">
    <citation type="submission" date="2018-11" db="EMBL/GenBank/DDBJ databases">
        <authorList>
            <consortium name="Pathogen Informatics"/>
        </authorList>
    </citation>
    <scope>NUCLEOTIDE SEQUENCE [LARGE SCALE GENOMIC DNA]</scope>
    <source>
        <strain evidence="3 4">Costa Rica</strain>
    </source>
</reference>
<dbReference type="GO" id="GO:0005789">
    <property type="term" value="C:endoplasmic reticulum membrane"/>
    <property type="evidence" value="ECO:0007669"/>
    <property type="project" value="TreeGrafter"/>
</dbReference>
<dbReference type="Proteomes" id="UP000267027">
    <property type="component" value="Unassembled WGS sequence"/>
</dbReference>
<keyword evidence="4" id="KW-1185">Reference proteome</keyword>
<keyword evidence="1" id="KW-1133">Transmembrane helix</keyword>
<dbReference type="InterPro" id="IPR039524">
    <property type="entry name" value="PIGO/GPI13"/>
</dbReference>
<dbReference type="AlphaFoldDB" id="A0A0R3PVC0"/>
<proteinExistence type="predicted"/>
<dbReference type="WBParaSite" id="ACOC_0000996001-mRNA-1">
    <property type="protein sequence ID" value="ACOC_0000996001-mRNA-1"/>
    <property type="gene ID" value="ACOC_0000996001"/>
</dbReference>
<dbReference type="EMBL" id="UYYA01004383">
    <property type="protein sequence ID" value="VDM61546.1"/>
    <property type="molecule type" value="Genomic_DNA"/>
</dbReference>
<feature type="transmembrane region" description="Helical" evidence="1">
    <location>
        <begin position="356"/>
        <end position="374"/>
    </location>
</feature>
<evidence type="ECO:0000313" key="4">
    <source>
        <dbReference type="Proteomes" id="UP000267027"/>
    </source>
</evidence>
<evidence type="ECO:0000256" key="1">
    <source>
        <dbReference type="SAM" id="Phobius"/>
    </source>
</evidence>
<feature type="chain" id="PRO_5043130370" evidence="2">
    <location>
        <begin position="16"/>
        <end position="411"/>
    </location>
</feature>